<sequence length="35" mass="4118">MGYSDSEGNMNIIKLDEYEGYYTYPQKVLLDKIII</sequence>
<dbReference type="AlphaFoldDB" id="A0A6C0JHT8"/>
<reference evidence="1" key="1">
    <citation type="journal article" date="2020" name="Nature">
        <title>Giant virus diversity and host interactions through global metagenomics.</title>
        <authorList>
            <person name="Schulz F."/>
            <person name="Roux S."/>
            <person name="Paez-Espino D."/>
            <person name="Jungbluth S."/>
            <person name="Walsh D.A."/>
            <person name="Denef V.J."/>
            <person name="McMahon K.D."/>
            <person name="Konstantinidis K.T."/>
            <person name="Eloe-Fadrosh E.A."/>
            <person name="Kyrpides N.C."/>
            <person name="Woyke T."/>
        </authorList>
    </citation>
    <scope>NUCLEOTIDE SEQUENCE</scope>
    <source>
        <strain evidence="1">GVMAG-M-3300026093-6</strain>
    </source>
</reference>
<proteinExistence type="predicted"/>
<accession>A0A6C0JHT8</accession>
<organism evidence="1">
    <name type="scientific">viral metagenome</name>
    <dbReference type="NCBI Taxonomy" id="1070528"/>
    <lineage>
        <taxon>unclassified sequences</taxon>
        <taxon>metagenomes</taxon>
        <taxon>organismal metagenomes</taxon>
    </lineage>
</organism>
<protein>
    <submittedName>
        <fullName evidence="1">Uncharacterized protein</fullName>
    </submittedName>
</protein>
<evidence type="ECO:0000313" key="1">
    <source>
        <dbReference type="EMBL" id="QHU03328.1"/>
    </source>
</evidence>
<name>A0A6C0JHT8_9ZZZZ</name>
<dbReference type="EMBL" id="MN740374">
    <property type="protein sequence ID" value="QHU03328.1"/>
    <property type="molecule type" value="Genomic_DNA"/>
</dbReference>